<proteinExistence type="predicted"/>
<dbReference type="Gene3D" id="2.60.120.10">
    <property type="entry name" value="Jelly Rolls"/>
    <property type="match status" value="1"/>
</dbReference>
<dbReference type="OrthoDB" id="9776971at2"/>
<dbReference type="Pfam" id="PF07883">
    <property type="entry name" value="Cupin_2"/>
    <property type="match status" value="1"/>
</dbReference>
<sequence length="241" mass="28302">MDSFTEIIAERRTYTAKQCAHTHSYAQLILPLQGELTIKTEAQNLQVDPETLFFVPPHCYHSFHSTGPNEFIVLDIPHYMIPWSEIQHGGTSYALNHQWRGIRYLIQHEIDRKAAQGSAMKELFPYISHYLLQEQQPTSIRYIHEHYHEDISVSQLAVLEHYNRTYYADWFFKETGKSPSVYIQEVRINKAKELLRDTNLPILQIAIHVGLEHQSSLTRLFQKHEGITPSQYRKTRKIEKS</sequence>
<dbReference type="InterPro" id="IPR014710">
    <property type="entry name" value="RmlC-like_jellyroll"/>
</dbReference>
<dbReference type="RefSeq" id="WP_078501214.1">
    <property type="nucleotide sequence ID" value="NZ_MSZX01000009.1"/>
</dbReference>
<evidence type="ECO:0000256" key="2">
    <source>
        <dbReference type="ARBA" id="ARBA00023125"/>
    </source>
</evidence>
<evidence type="ECO:0000313" key="6">
    <source>
        <dbReference type="Proteomes" id="UP000190188"/>
    </source>
</evidence>
<dbReference type="PANTHER" id="PTHR43280">
    <property type="entry name" value="ARAC-FAMILY TRANSCRIPTIONAL REGULATOR"/>
    <property type="match status" value="1"/>
</dbReference>
<reference evidence="5 6" key="1">
    <citation type="submission" date="2017-01" db="EMBL/GenBank/DDBJ databases">
        <title>Genome analysis of Paenibacillus selenitrireducens ES3-24.</title>
        <authorList>
            <person name="Xu D."/>
            <person name="Yao R."/>
            <person name="Zheng S."/>
        </authorList>
    </citation>
    <scope>NUCLEOTIDE SEQUENCE [LARGE SCALE GENOMIC DNA]</scope>
    <source>
        <strain evidence="5 6">ES3-24</strain>
    </source>
</reference>
<comment type="caution">
    <text evidence="5">The sequence shown here is derived from an EMBL/GenBank/DDBJ whole genome shotgun (WGS) entry which is preliminary data.</text>
</comment>
<dbReference type="SUPFAM" id="SSF51182">
    <property type="entry name" value="RmlC-like cupins"/>
    <property type="match status" value="1"/>
</dbReference>
<dbReference type="STRING" id="1324314.BVG16_21270"/>
<name>A0A1T2X5G4_9BACL</name>
<keyword evidence="1" id="KW-0805">Transcription regulation</keyword>
<dbReference type="GO" id="GO:0043565">
    <property type="term" value="F:sequence-specific DNA binding"/>
    <property type="evidence" value="ECO:0007669"/>
    <property type="project" value="InterPro"/>
</dbReference>
<evidence type="ECO:0000256" key="1">
    <source>
        <dbReference type="ARBA" id="ARBA00023015"/>
    </source>
</evidence>
<dbReference type="InterPro" id="IPR013096">
    <property type="entry name" value="Cupin_2"/>
</dbReference>
<dbReference type="Gene3D" id="1.10.10.60">
    <property type="entry name" value="Homeodomain-like"/>
    <property type="match status" value="2"/>
</dbReference>
<dbReference type="AlphaFoldDB" id="A0A1T2X5G4"/>
<dbReference type="PROSITE" id="PS01124">
    <property type="entry name" value="HTH_ARAC_FAMILY_2"/>
    <property type="match status" value="1"/>
</dbReference>
<keyword evidence="3" id="KW-0804">Transcription</keyword>
<protein>
    <submittedName>
        <fullName evidence="5">AraC family transcriptional regulator</fullName>
    </submittedName>
</protein>
<dbReference type="InterPro" id="IPR009057">
    <property type="entry name" value="Homeodomain-like_sf"/>
</dbReference>
<organism evidence="5 6">
    <name type="scientific">Paenibacillus selenitireducens</name>
    <dbReference type="NCBI Taxonomy" id="1324314"/>
    <lineage>
        <taxon>Bacteria</taxon>
        <taxon>Bacillati</taxon>
        <taxon>Bacillota</taxon>
        <taxon>Bacilli</taxon>
        <taxon>Bacillales</taxon>
        <taxon>Paenibacillaceae</taxon>
        <taxon>Paenibacillus</taxon>
    </lineage>
</organism>
<evidence type="ECO:0000259" key="4">
    <source>
        <dbReference type="PROSITE" id="PS01124"/>
    </source>
</evidence>
<dbReference type="InterPro" id="IPR018062">
    <property type="entry name" value="HTH_AraC-typ_CS"/>
</dbReference>
<keyword evidence="6" id="KW-1185">Reference proteome</keyword>
<accession>A0A1T2X5G4</accession>
<feature type="domain" description="HTH araC/xylS-type" evidence="4">
    <location>
        <begin position="137"/>
        <end position="235"/>
    </location>
</feature>
<dbReference type="SMART" id="SM00342">
    <property type="entry name" value="HTH_ARAC"/>
    <property type="match status" value="1"/>
</dbReference>
<dbReference type="InterPro" id="IPR018060">
    <property type="entry name" value="HTH_AraC"/>
</dbReference>
<dbReference type="PANTHER" id="PTHR43280:SF26">
    <property type="entry name" value="ARAC-FAMILY TRANSCRIPTIONAL REGULATOR"/>
    <property type="match status" value="1"/>
</dbReference>
<dbReference type="EMBL" id="MSZX01000009">
    <property type="protein sequence ID" value="OPA75141.1"/>
    <property type="molecule type" value="Genomic_DNA"/>
</dbReference>
<dbReference type="Proteomes" id="UP000190188">
    <property type="component" value="Unassembled WGS sequence"/>
</dbReference>
<dbReference type="InterPro" id="IPR011051">
    <property type="entry name" value="RmlC_Cupin_sf"/>
</dbReference>
<dbReference type="GO" id="GO:0003700">
    <property type="term" value="F:DNA-binding transcription factor activity"/>
    <property type="evidence" value="ECO:0007669"/>
    <property type="project" value="InterPro"/>
</dbReference>
<dbReference type="SUPFAM" id="SSF46689">
    <property type="entry name" value="Homeodomain-like"/>
    <property type="match status" value="2"/>
</dbReference>
<evidence type="ECO:0000256" key="3">
    <source>
        <dbReference type="ARBA" id="ARBA00023163"/>
    </source>
</evidence>
<evidence type="ECO:0000313" key="5">
    <source>
        <dbReference type="EMBL" id="OPA75141.1"/>
    </source>
</evidence>
<dbReference type="PROSITE" id="PS00041">
    <property type="entry name" value="HTH_ARAC_FAMILY_1"/>
    <property type="match status" value="1"/>
</dbReference>
<dbReference type="Pfam" id="PF12833">
    <property type="entry name" value="HTH_18"/>
    <property type="match status" value="1"/>
</dbReference>
<gene>
    <name evidence="5" type="ORF">BVG16_21270</name>
</gene>
<keyword evidence="2" id="KW-0238">DNA-binding</keyword>